<comment type="caution">
    <text evidence="2">The sequence shown here is derived from an EMBL/GenBank/DDBJ whole genome shotgun (WGS) entry which is preliminary data.</text>
</comment>
<feature type="region of interest" description="Disordered" evidence="1">
    <location>
        <begin position="146"/>
        <end position="178"/>
    </location>
</feature>
<feature type="compositionally biased region" description="Low complexity" evidence="1">
    <location>
        <begin position="37"/>
        <end position="49"/>
    </location>
</feature>
<dbReference type="EMBL" id="JAOYFB010000002">
    <property type="protein sequence ID" value="KAK4007231.1"/>
    <property type="molecule type" value="Genomic_DNA"/>
</dbReference>
<accession>A0ABQ9Z2W2</accession>
<evidence type="ECO:0000256" key="1">
    <source>
        <dbReference type="SAM" id="MobiDB-lite"/>
    </source>
</evidence>
<reference evidence="2 3" key="1">
    <citation type="journal article" date="2023" name="Nucleic Acids Res.">
        <title>The hologenome of Daphnia magna reveals possible DNA methylation and microbiome-mediated evolution of the host genome.</title>
        <authorList>
            <person name="Chaturvedi A."/>
            <person name="Li X."/>
            <person name="Dhandapani V."/>
            <person name="Marshall H."/>
            <person name="Kissane S."/>
            <person name="Cuenca-Cambronero M."/>
            <person name="Asole G."/>
            <person name="Calvet F."/>
            <person name="Ruiz-Romero M."/>
            <person name="Marangio P."/>
            <person name="Guigo R."/>
            <person name="Rago D."/>
            <person name="Mirbahai L."/>
            <person name="Eastwood N."/>
            <person name="Colbourne J.K."/>
            <person name="Zhou J."/>
            <person name="Mallon E."/>
            <person name="Orsini L."/>
        </authorList>
    </citation>
    <scope>NUCLEOTIDE SEQUENCE [LARGE SCALE GENOMIC DNA]</scope>
    <source>
        <strain evidence="2">LRV0_1</strain>
    </source>
</reference>
<proteinExistence type="predicted"/>
<sequence>MFASYFSSNVAQRPSSAVATTSREWQLRVVRVLEEPSVSSSDLNKKSSLGFKRGRTRNHQTVQPWRTKEWKSPEEIEAWKATQSAAAGTSSELTQVYEKNEPNSEVEDELDIGGPEFTELDAQPLPVRPDQSAFLYEMYLQNEEVEQRRRESRLEGSRRRIRERKNKTASERRNLIRPQPRESVGCFIRRHENREAREIFRV</sequence>
<feature type="region of interest" description="Disordered" evidence="1">
    <location>
        <begin position="1"/>
        <end position="22"/>
    </location>
</feature>
<dbReference type="Proteomes" id="UP001234178">
    <property type="component" value="Unassembled WGS sequence"/>
</dbReference>
<keyword evidence="3" id="KW-1185">Reference proteome</keyword>
<name>A0ABQ9Z2W2_9CRUS</name>
<evidence type="ECO:0000313" key="3">
    <source>
        <dbReference type="Proteomes" id="UP001234178"/>
    </source>
</evidence>
<feature type="region of interest" description="Disordered" evidence="1">
    <location>
        <begin position="36"/>
        <end position="69"/>
    </location>
</feature>
<evidence type="ECO:0000313" key="2">
    <source>
        <dbReference type="EMBL" id="KAK4007231.1"/>
    </source>
</evidence>
<organism evidence="2 3">
    <name type="scientific">Daphnia magna</name>
    <dbReference type="NCBI Taxonomy" id="35525"/>
    <lineage>
        <taxon>Eukaryota</taxon>
        <taxon>Metazoa</taxon>
        <taxon>Ecdysozoa</taxon>
        <taxon>Arthropoda</taxon>
        <taxon>Crustacea</taxon>
        <taxon>Branchiopoda</taxon>
        <taxon>Diplostraca</taxon>
        <taxon>Cladocera</taxon>
        <taxon>Anomopoda</taxon>
        <taxon>Daphniidae</taxon>
        <taxon>Daphnia</taxon>
    </lineage>
</organism>
<protein>
    <submittedName>
        <fullName evidence="2">Uncharacterized protein</fullName>
    </submittedName>
</protein>
<feature type="compositionally biased region" description="Basic and acidic residues" evidence="1">
    <location>
        <begin position="146"/>
        <end position="158"/>
    </location>
</feature>
<gene>
    <name evidence="2" type="ORF">OUZ56_012391</name>
</gene>